<accession>A0A9N9BC86</accession>
<dbReference type="CDD" id="cd00590">
    <property type="entry name" value="RRM_SF"/>
    <property type="match status" value="1"/>
</dbReference>
<evidence type="ECO:0000313" key="5">
    <source>
        <dbReference type="Proteomes" id="UP000789706"/>
    </source>
</evidence>
<dbReference type="EMBL" id="CAJVPK010000938">
    <property type="protein sequence ID" value="CAG8560723.1"/>
    <property type="molecule type" value="Genomic_DNA"/>
</dbReference>
<dbReference type="OrthoDB" id="446113at2759"/>
<organism evidence="4 5">
    <name type="scientific">Diversispora eburnea</name>
    <dbReference type="NCBI Taxonomy" id="1213867"/>
    <lineage>
        <taxon>Eukaryota</taxon>
        <taxon>Fungi</taxon>
        <taxon>Fungi incertae sedis</taxon>
        <taxon>Mucoromycota</taxon>
        <taxon>Glomeromycotina</taxon>
        <taxon>Glomeromycetes</taxon>
        <taxon>Diversisporales</taxon>
        <taxon>Diversisporaceae</taxon>
        <taxon>Diversispora</taxon>
    </lineage>
</organism>
<evidence type="ECO:0000256" key="1">
    <source>
        <dbReference type="PROSITE-ProRule" id="PRU00176"/>
    </source>
</evidence>
<feature type="compositionally biased region" description="Basic residues" evidence="2">
    <location>
        <begin position="241"/>
        <end position="250"/>
    </location>
</feature>
<dbReference type="InterPro" id="IPR035979">
    <property type="entry name" value="RBD_domain_sf"/>
</dbReference>
<keyword evidence="1" id="KW-0694">RNA-binding</keyword>
<feature type="compositionally biased region" description="Low complexity" evidence="2">
    <location>
        <begin position="96"/>
        <end position="106"/>
    </location>
</feature>
<dbReference type="PANTHER" id="PTHR23147">
    <property type="entry name" value="SERINE/ARGININE RICH SPLICING FACTOR"/>
    <property type="match status" value="1"/>
</dbReference>
<feature type="compositionally biased region" description="Basic and acidic residues" evidence="2">
    <location>
        <begin position="107"/>
        <end position="131"/>
    </location>
</feature>
<feature type="compositionally biased region" description="Basic and acidic residues" evidence="2">
    <location>
        <begin position="252"/>
        <end position="263"/>
    </location>
</feature>
<gene>
    <name evidence="4" type="ORF">DEBURN_LOCUS7575</name>
</gene>
<evidence type="ECO:0000256" key="2">
    <source>
        <dbReference type="SAM" id="MobiDB-lite"/>
    </source>
</evidence>
<dbReference type="SMART" id="SM00360">
    <property type="entry name" value="RRM"/>
    <property type="match status" value="1"/>
</dbReference>
<feature type="compositionally biased region" description="Low complexity" evidence="2">
    <location>
        <begin position="423"/>
        <end position="435"/>
    </location>
</feature>
<sequence length="459" mass="53809">MAMRRIDYTAGCCGSTEGTLEVRAIKDLSFHRNFFQVLTDASDPVINISTFGMQETYRKLRDIWSDQKNVAYAKGENSSQQTVKTAQEELSITSGNNNEIINNNKNTNDRNNKKDKKDKNDKNDRNDNNDRNDEESVEVDEFGRMLRRDRDNRQREEEYNHSDHSDHDHNKFESRRYSSSSRSSRRKLSDDHYEPSSSSRSSHYYHRKYHLDRYVPRRSSQNKLSDSEENNRSDDNERYHKERKRSRTWSRRSSDSDEDDKRLSGRPRYNSGEREHRRSHDDPYMAASRYIDTEFYPKKIFVGELREVTERELHNAFERFGDIENIDWLPEKGIAFIDFDTEENADEARRKMNGSLLGSSHIQVNRAKRPERNVNGFGNMPWSDADGVEARKNDLNSINYELKELTGLYKLSENNISKNSEFSSSVTNVSSSTPSFPQPNSLDPRNQIPKRKIIAYDDL</sequence>
<dbReference type="AlphaFoldDB" id="A0A9N9BC86"/>
<dbReference type="PROSITE" id="PS50102">
    <property type="entry name" value="RRM"/>
    <property type="match status" value="1"/>
</dbReference>
<dbReference type="InterPro" id="IPR050907">
    <property type="entry name" value="SRSF"/>
</dbReference>
<dbReference type="Pfam" id="PF00076">
    <property type="entry name" value="RRM_1"/>
    <property type="match status" value="1"/>
</dbReference>
<feature type="region of interest" description="Disordered" evidence="2">
    <location>
        <begin position="423"/>
        <end position="447"/>
    </location>
</feature>
<evidence type="ECO:0000313" key="4">
    <source>
        <dbReference type="EMBL" id="CAG8560723.1"/>
    </source>
</evidence>
<dbReference type="SUPFAM" id="SSF54928">
    <property type="entry name" value="RNA-binding domain, RBD"/>
    <property type="match status" value="1"/>
</dbReference>
<dbReference type="GO" id="GO:0003723">
    <property type="term" value="F:RNA binding"/>
    <property type="evidence" value="ECO:0007669"/>
    <property type="project" value="UniProtKB-UniRule"/>
</dbReference>
<dbReference type="InterPro" id="IPR012677">
    <property type="entry name" value="Nucleotide-bd_a/b_plait_sf"/>
</dbReference>
<feature type="domain" description="RRM" evidence="3">
    <location>
        <begin position="298"/>
        <end position="369"/>
    </location>
</feature>
<dbReference type="InterPro" id="IPR000504">
    <property type="entry name" value="RRM_dom"/>
</dbReference>
<evidence type="ECO:0000259" key="3">
    <source>
        <dbReference type="PROSITE" id="PS50102"/>
    </source>
</evidence>
<reference evidence="4" key="1">
    <citation type="submission" date="2021-06" db="EMBL/GenBank/DDBJ databases">
        <authorList>
            <person name="Kallberg Y."/>
            <person name="Tangrot J."/>
            <person name="Rosling A."/>
        </authorList>
    </citation>
    <scope>NUCLEOTIDE SEQUENCE</scope>
    <source>
        <strain evidence="4">AZ414A</strain>
    </source>
</reference>
<proteinExistence type="predicted"/>
<dbReference type="Proteomes" id="UP000789706">
    <property type="component" value="Unassembled WGS sequence"/>
</dbReference>
<keyword evidence="5" id="KW-1185">Reference proteome</keyword>
<feature type="compositionally biased region" description="Basic and acidic residues" evidence="2">
    <location>
        <begin position="271"/>
        <end position="281"/>
    </location>
</feature>
<name>A0A9N9BC86_9GLOM</name>
<feature type="region of interest" description="Disordered" evidence="2">
    <location>
        <begin position="74"/>
        <end position="281"/>
    </location>
</feature>
<feature type="compositionally biased region" description="Basic and acidic residues" evidence="2">
    <location>
        <begin position="141"/>
        <end position="176"/>
    </location>
</feature>
<feature type="compositionally biased region" description="Polar residues" evidence="2">
    <location>
        <begin position="76"/>
        <end position="95"/>
    </location>
</feature>
<dbReference type="Gene3D" id="3.30.70.330">
    <property type="match status" value="1"/>
</dbReference>
<protein>
    <submittedName>
        <fullName evidence="4">833_t:CDS:1</fullName>
    </submittedName>
</protein>
<feature type="compositionally biased region" description="Basic and acidic residues" evidence="2">
    <location>
        <begin position="225"/>
        <end position="240"/>
    </location>
</feature>
<comment type="caution">
    <text evidence="4">The sequence shown here is derived from an EMBL/GenBank/DDBJ whole genome shotgun (WGS) entry which is preliminary data.</text>
</comment>